<dbReference type="EMBL" id="CM056792">
    <property type="protein sequence ID" value="KAJ8721977.1"/>
    <property type="molecule type" value="Genomic_DNA"/>
</dbReference>
<comment type="caution">
    <text evidence="1">The sequence shown here is derived from an EMBL/GenBank/DDBJ whole genome shotgun (WGS) entry which is preliminary data.</text>
</comment>
<protein>
    <submittedName>
        <fullName evidence="1">Uncharacterized protein</fullName>
    </submittedName>
</protein>
<reference evidence="1" key="1">
    <citation type="submission" date="2023-03" db="EMBL/GenBank/DDBJ databases">
        <title>Chromosome-level genomes of two armyworms, Mythimna separata and Mythimna loreyi, provide insights into the biosynthesis and reception of sex pheromones.</title>
        <authorList>
            <person name="Zhao H."/>
        </authorList>
    </citation>
    <scope>NUCLEOTIDE SEQUENCE</scope>
    <source>
        <strain evidence="1">BeijingLab</strain>
    </source>
</reference>
<sequence length="389" mass="43258">MTDQDPKSNVPSAGGSAVVVMEKTISSRHKSFRSTELSDQTPAELHHKRSRAPAVPSVAEEYKDLPESEDIREHKGSELAMTSEKPKRRASKKSSKRAPSPEPIAMKPIEVEVVQRADITPSSATQPIPSPVDPGSDIIDSKDIIDNEDSITEEIADLRNAESVHKEWDTANVSLKFVPEKQEAEETIPLQIKLLSSAINDRIDNEIENKNKDPVVGDSEVKILPSQRKLASGTDNEGITSTKHLKKKEITWTRSTYLDKVQLQNLNTRSVAWMLDQKASVGPCFKKTLPFGEPSGIAICLPKKSVKSFNENLKPSKSGGISITVSKRCLDNALKLSSDYEMRMKTDRVIFPRHDAKLKIEDGHCATFLDNLKGKLENWRGKIKHALHM</sequence>
<dbReference type="Proteomes" id="UP001231649">
    <property type="component" value="Chromosome 16"/>
</dbReference>
<name>A0ACC2QNQ3_9NEOP</name>
<gene>
    <name evidence="1" type="ORF">PYW08_004379</name>
</gene>
<proteinExistence type="predicted"/>
<keyword evidence="2" id="KW-1185">Reference proteome</keyword>
<evidence type="ECO:0000313" key="1">
    <source>
        <dbReference type="EMBL" id="KAJ8721977.1"/>
    </source>
</evidence>
<evidence type="ECO:0000313" key="2">
    <source>
        <dbReference type="Proteomes" id="UP001231649"/>
    </source>
</evidence>
<accession>A0ACC2QNQ3</accession>
<organism evidence="1 2">
    <name type="scientific">Mythimna loreyi</name>
    <dbReference type="NCBI Taxonomy" id="667449"/>
    <lineage>
        <taxon>Eukaryota</taxon>
        <taxon>Metazoa</taxon>
        <taxon>Ecdysozoa</taxon>
        <taxon>Arthropoda</taxon>
        <taxon>Hexapoda</taxon>
        <taxon>Insecta</taxon>
        <taxon>Pterygota</taxon>
        <taxon>Neoptera</taxon>
        <taxon>Endopterygota</taxon>
        <taxon>Lepidoptera</taxon>
        <taxon>Glossata</taxon>
        <taxon>Ditrysia</taxon>
        <taxon>Noctuoidea</taxon>
        <taxon>Noctuidae</taxon>
        <taxon>Noctuinae</taxon>
        <taxon>Hadenini</taxon>
        <taxon>Mythimna</taxon>
    </lineage>
</organism>